<dbReference type="PANTHER" id="PTHR43735:SF3">
    <property type="entry name" value="FERROPTOSIS SUPPRESSOR PROTEIN 1"/>
    <property type="match status" value="1"/>
</dbReference>
<evidence type="ECO:0000256" key="3">
    <source>
        <dbReference type="ARBA" id="ARBA00022827"/>
    </source>
</evidence>
<evidence type="ECO:0000256" key="2">
    <source>
        <dbReference type="ARBA" id="ARBA00022630"/>
    </source>
</evidence>
<reference evidence="6" key="1">
    <citation type="submission" date="2020-03" db="EMBL/GenBank/DDBJ databases">
        <title>Site-based positive gene gene selection in Geosmithia morbida across the United States reveals a broad range of putative effectors and factors for local host and environmental adapation.</title>
        <authorList>
            <person name="Onufrak A."/>
            <person name="Murdoch R.W."/>
            <person name="Gazis R."/>
            <person name="Huff M."/>
            <person name="Staton M."/>
            <person name="Klingeman W."/>
            <person name="Hadziabdic D."/>
        </authorList>
    </citation>
    <scope>NUCLEOTIDE SEQUENCE</scope>
    <source>
        <strain evidence="6">1262</strain>
    </source>
</reference>
<evidence type="ECO:0000313" key="6">
    <source>
        <dbReference type="EMBL" id="KAF4120195.1"/>
    </source>
</evidence>
<evidence type="ECO:0000256" key="4">
    <source>
        <dbReference type="ARBA" id="ARBA00023002"/>
    </source>
</evidence>
<dbReference type="Pfam" id="PF07992">
    <property type="entry name" value="Pyr_redox_2"/>
    <property type="match status" value="1"/>
</dbReference>
<dbReference type="OrthoDB" id="202203at2759"/>
<dbReference type="Proteomes" id="UP000749293">
    <property type="component" value="Unassembled WGS sequence"/>
</dbReference>
<gene>
    <name evidence="6" type="ORF">GMORB2_3322</name>
</gene>
<dbReference type="Gene3D" id="3.50.50.100">
    <property type="match status" value="1"/>
</dbReference>
<keyword evidence="4" id="KW-0560">Oxidoreductase</keyword>
<proteinExistence type="inferred from homology"/>
<dbReference type="GO" id="GO:0050660">
    <property type="term" value="F:flavin adenine dinucleotide binding"/>
    <property type="evidence" value="ECO:0007669"/>
    <property type="project" value="TreeGrafter"/>
</dbReference>
<sequence>MTKTIVVLGAGIAAVSIIRQVMRNVVLPSNEWKLVVVSPNTHLHFPTPMPRVLIPGQIPDDKVFAALDLQFGQYKDADKFEFILGVATQLDPTSKSVTVTPNADGGADRTISYDKLLITTGARTVDGLPWKTLGSTEETRALIAKLQSGIKAAKTIVVAGGGPTGTEMAGELGSEYGKSGPNRKTIHFVYTGARPLDPQCMESVQRQAKTELERLNIKLIPNTKVTASTTDPSTGVTTLQLTANDGKTTSLETDVYLPALGLVPNSGFVPADLLDAAGQIKQTTTLQAEGYPDIFVAGDVGSLEPPKFTVASSQAHHLAVHLPPHLKSGTPIPVYAPDTKNVLAVTLGRSKATGQMKGWKLPSIMVWLLKGRDLFLGLFDGFVLGKKVDYTVLEK</sequence>
<dbReference type="PRINTS" id="PR00411">
    <property type="entry name" value="PNDRDTASEI"/>
</dbReference>
<dbReference type="GO" id="GO:0004174">
    <property type="term" value="F:electron-transferring-flavoprotein dehydrogenase activity"/>
    <property type="evidence" value="ECO:0007669"/>
    <property type="project" value="TreeGrafter"/>
</dbReference>
<dbReference type="InterPro" id="IPR023753">
    <property type="entry name" value="FAD/NAD-binding_dom"/>
</dbReference>
<dbReference type="GO" id="GO:0005737">
    <property type="term" value="C:cytoplasm"/>
    <property type="evidence" value="ECO:0007669"/>
    <property type="project" value="TreeGrafter"/>
</dbReference>
<feature type="domain" description="FAD/NAD(P)-binding" evidence="5">
    <location>
        <begin position="4"/>
        <end position="315"/>
    </location>
</feature>
<evidence type="ECO:0000313" key="7">
    <source>
        <dbReference type="Proteomes" id="UP000749293"/>
    </source>
</evidence>
<dbReference type="PANTHER" id="PTHR43735">
    <property type="entry name" value="APOPTOSIS-INDUCING FACTOR 1"/>
    <property type="match status" value="1"/>
</dbReference>
<dbReference type="InterPro" id="IPR036188">
    <property type="entry name" value="FAD/NAD-bd_sf"/>
</dbReference>
<comment type="similarity">
    <text evidence="1">Belongs to the FAD-dependent oxidoreductase family.</text>
</comment>
<dbReference type="SUPFAM" id="SSF51905">
    <property type="entry name" value="FAD/NAD(P)-binding domain"/>
    <property type="match status" value="1"/>
</dbReference>
<evidence type="ECO:0000256" key="1">
    <source>
        <dbReference type="ARBA" id="ARBA00006442"/>
    </source>
</evidence>
<name>A0A9P4YP92_9HYPO</name>
<organism evidence="6 7">
    <name type="scientific">Geosmithia morbida</name>
    <dbReference type="NCBI Taxonomy" id="1094350"/>
    <lineage>
        <taxon>Eukaryota</taxon>
        <taxon>Fungi</taxon>
        <taxon>Dikarya</taxon>
        <taxon>Ascomycota</taxon>
        <taxon>Pezizomycotina</taxon>
        <taxon>Sordariomycetes</taxon>
        <taxon>Hypocreomycetidae</taxon>
        <taxon>Hypocreales</taxon>
        <taxon>Bionectriaceae</taxon>
        <taxon>Geosmithia</taxon>
    </lineage>
</organism>
<evidence type="ECO:0000259" key="5">
    <source>
        <dbReference type="Pfam" id="PF07992"/>
    </source>
</evidence>
<dbReference type="RefSeq" id="XP_035318847.1">
    <property type="nucleotide sequence ID" value="XM_035465298.1"/>
</dbReference>
<dbReference type="GeneID" id="55969550"/>
<accession>A0A9P4YP92</accession>
<keyword evidence="3" id="KW-0274">FAD</keyword>
<dbReference type="EMBL" id="JAANYQ010000018">
    <property type="protein sequence ID" value="KAF4120195.1"/>
    <property type="molecule type" value="Genomic_DNA"/>
</dbReference>
<keyword evidence="2" id="KW-0285">Flavoprotein</keyword>
<dbReference type="PRINTS" id="PR00368">
    <property type="entry name" value="FADPNR"/>
</dbReference>
<comment type="caution">
    <text evidence="6">The sequence shown here is derived from an EMBL/GenBank/DDBJ whole genome shotgun (WGS) entry which is preliminary data.</text>
</comment>
<dbReference type="AlphaFoldDB" id="A0A9P4YP92"/>
<protein>
    <submittedName>
        <fullName evidence="6">NADPH-dependent 2,4-dienoyl-CoA reductase, sulfur reductase, or a related oxidoreductase</fullName>
    </submittedName>
</protein>
<keyword evidence="7" id="KW-1185">Reference proteome</keyword>